<organism evidence="1 2">
    <name type="scientific">Panagrolaimus sp. ES5</name>
    <dbReference type="NCBI Taxonomy" id="591445"/>
    <lineage>
        <taxon>Eukaryota</taxon>
        <taxon>Metazoa</taxon>
        <taxon>Ecdysozoa</taxon>
        <taxon>Nematoda</taxon>
        <taxon>Chromadorea</taxon>
        <taxon>Rhabditida</taxon>
        <taxon>Tylenchina</taxon>
        <taxon>Panagrolaimomorpha</taxon>
        <taxon>Panagrolaimoidea</taxon>
        <taxon>Panagrolaimidae</taxon>
        <taxon>Panagrolaimus</taxon>
    </lineage>
</organism>
<dbReference type="WBParaSite" id="ES5_v2.g13962.t1">
    <property type="protein sequence ID" value="ES5_v2.g13962.t1"/>
    <property type="gene ID" value="ES5_v2.g13962"/>
</dbReference>
<dbReference type="Proteomes" id="UP000887579">
    <property type="component" value="Unplaced"/>
</dbReference>
<name>A0AC34FA09_9BILA</name>
<accession>A0AC34FA09</accession>
<reference evidence="2" key="1">
    <citation type="submission" date="2022-11" db="UniProtKB">
        <authorList>
            <consortium name="WormBaseParasite"/>
        </authorList>
    </citation>
    <scope>IDENTIFICATION</scope>
</reference>
<protein>
    <submittedName>
        <fullName evidence="2">Uncharacterized protein</fullName>
    </submittedName>
</protein>
<proteinExistence type="predicted"/>
<evidence type="ECO:0000313" key="2">
    <source>
        <dbReference type="WBParaSite" id="ES5_v2.g13962.t1"/>
    </source>
</evidence>
<sequence>MQKVLAVLQEFLLPIGCIIYTPRTGNSHEAWHRALRISLPSEHPGIWRFFEVMKEEFVLLIDVASEVDPRNAQMSKYQQISADLQRYHQDFMSGNTAIVRFLTQCANKIKFGGN</sequence>
<evidence type="ECO:0000313" key="1">
    <source>
        <dbReference type="Proteomes" id="UP000887579"/>
    </source>
</evidence>